<proteinExistence type="predicted"/>
<sequence>MAVAQHSLKGSQVRTLPIAAALADRDRPDADRSRDATRKPAQLLAFAGLGPGMKIADLMPGQGYFTRIFSNVVGKTGHVYAVVPAERVARKPDAADAVKAIAADPSFANVSEVTTPLGSPVLPGQVDMAWTSQNYHDVYGQSPDAALAFDKAVFGILRPGGTFIVIDHVAIAGSGSAPTTTLHRIDPALIRDQVTKAGFVFESESSVLRNPSDPHTATVFDPSIRGRTDQVVFKFRKPAR</sequence>
<keyword evidence="1" id="KW-0489">Methyltransferase</keyword>
<accession>A0ABX0JSJ4</accession>
<organism evidence="1 2">
    <name type="scientific">Acetobacter musti</name>
    <dbReference type="NCBI Taxonomy" id="864732"/>
    <lineage>
        <taxon>Bacteria</taxon>
        <taxon>Pseudomonadati</taxon>
        <taxon>Pseudomonadota</taxon>
        <taxon>Alphaproteobacteria</taxon>
        <taxon>Acetobacterales</taxon>
        <taxon>Acetobacteraceae</taxon>
        <taxon>Acetobacter</taxon>
    </lineage>
</organism>
<reference evidence="1 2" key="1">
    <citation type="journal article" date="2020" name="Int. J. Syst. Evol. Microbiol.">
        <title>Novel acetic acid bacteria from cider fermentations: Acetobacter conturbans sp. nov. and Acetobacter fallax sp. nov.</title>
        <authorList>
            <person name="Sombolestani A.S."/>
            <person name="Cleenwerck I."/>
            <person name="Cnockaert M."/>
            <person name="Borremans W."/>
            <person name="Wieme A.D."/>
            <person name="De Vuyst L."/>
            <person name="Vandamme P."/>
        </authorList>
    </citation>
    <scope>NUCLEOTIDE SEQUENCE [LARGE SCALE GENOMIC DNA]</scope>
    <source>
        <strain evidence="1 2">LMG 30640</strain>
    </source>
</reference>
<dbReference type="GO" id="GO:0032259">
    <property type="term" value="P:methylation"/>
    <property type="evidence" value="ECO:0007669"/>
    <property type="project" value="UniProtKB-KW"/>
</dbReference>
<evidence type="ECO:0000313" key="1">
    <source>
        <dbReference type="EMBL" id="NHN85008.1"/>
    </source>
</evidence>
<dbReference type="Gene3D" id="3.40.50.150">
    <property type="entry name" value="Vaccinia Virus protein VP39"/>
    <property type="match status" value="1"/>
</dbReference>
<keyword evidence="1" id="KW-0808">Transferase</keyword>
<name>A0ABX0JSJ4_9PROT</name>
<evidence type="ECO:0000313" key="2">
    <source>
        <dbReference type="Proteomes" id="UP000635278"/>
    </source>
</evidence>
<gene>
    <name evidence="1" type="ORF">GOB93_10185</name>
</gene>
<dbReference type="GO" id="GO:0008168">
    <property type="term" value="F:methyltransferase activity"/>
    <property type="evidence" value="ECO:0007669"/>
    <property type="project" value="UniProtKB-KW"/>
</dbReference>
<dbReference type="InterPro" id="IPR016980">
    <property type="entry name" value="S-AdoMet-dep_MeTrfase_Alr7345"/>
</dbReference>
<dbReference type="Proteomes" id="UP000635278">
    <property type="component" value="Unassembled WGS sequence"/>
</dbReference>
<comment type="caution">
    <text evidence="1">The sequence shown here is derived from an EMBL/GenBank/DDBJ whole genome shotgun (WGS) entry which is preliminary data.</text>
</comment>
<dbReference type="PIRSF" id="PIRSF031679">
    <property type="entry name" value="Mtase_Alr7345_prd"/>
    <property type="match status" value="1"/>
</dbReference>
<dbReference type="SUPFAM" id="SSF53335">
    <property type="entry name" value="S-adenosyl-L-methionine-dependent methyltransferases"/>
    <property type="match status" value="1"/>
</dbReference>
<dbReference type="EMBL" id="WOTB01000012">
    <property type="protein sequence ID" value="NHN85008.1"/>
    <property type="molecule type" value="Genomic_DNA"/>
</dbReference>
<keyword evidence="2" id="KW-1185">Reference proteome</keyword>
<protein>
    <submittedName>
        <fullName evidence="1">Methyltransferase</fullName>
    </submittedName>
</protein>
<dbReference type="InterPro" id="IPR029063">
    <property type="entry name" value="SAM-dependent_MTases_sf"/>
</dbReference>